<dbReference type="InterPro" id="IPR050330">
    <property type="entry name" value="Bact_OuterMem_StrucFunc"/>
</dbReference>
<feature type="domain" description="OmpA-like" evidence="6">
    <location>
        <begin position="134"/>
        <end position="249"/>
    </location>
</feature>
<dbReference type="InterPro" id="IPR036737">
    <property type="entry name" value="OmpA-like_sf"/>
</dbReference>
<keyword evidence="2 4" id="KW-0472">Membrane</keyword>
<dbReference type="InterPro" id="IPR006665">
    <property type="entry name" value="OmpA-like"/>
</dbReference>
<evidence type="ECO:0000256" key="3">
    <source>
        <dbReference type="ARBA" id="ARBA00023237"/>
    </source>
</evidence>
<name>A0ABY9MUM9_9GAMM</name>
<dbReference type="PANTHER" id="PTHR30329:SF21">
    <property type="entry name" value="LIPOPROTEIN YIAD-RELATED"/>
    <property type="match status" value="1"/>
</dbReference>
<keyword evidence="5" id="KW-1133">Transmembrane helix</keyword>
<dbReference type="PROSITE" id="PS51123">
    <property type="entry name" value="OMPA_2"/>
    <property type="match status" value="1"/>
</dbReference>
<dbReference type="RefSeq" id="WP_308897593.1">
    <property type="nucleotide sequence ID" value="NZ_CP133218.1"/>
</dbReference>
<dbReference type="InterPro" id="IPR006664">
    <property type="entry name" value="OMP_bac"/>
</dbReference>
<comment type="subcellular location">
    <subcellularLocation>
        <location evidence="1">Cell outer membrane</location>
    </subcellularLocation>
</comment>
<keyword evidence="8" id="KW-1185">Reference proteome</keyword>
<feature type="transmembrane region" description="Helical" evidence="5">
    <location>
        <begin position="12"/>
        <end position="35"/>
    </location>
</feature>
<evidence type="ECO:0000256" key="2">
    <source>
        <dbReference type="ARBA" id="ARBA00023136"/>
    </source>
</evidence>
<evidence type="ECO:0000313" key="7">
    <source>
        <dbReference type="EMBL" id="WML92381.1"/>
    </source>
</evidence>
<dbReference type="Pfam" id="PF00691">
    <property type="entry name" value="OmpA"/>
    <property type="match status" value="1"/>
</dbReference>
<dbReference type="PRINTS" id="PR01021">
    <property type="entry name" value="OMPADOMAIN"/>
</dbReference>
<dbReference type="CDD" id="cd07185">
    <property type="entry name" value="OmpA_C-like"/>
    <property type="match status" value="1"/>
</dbReference>
<accession>A0ABY9MUM9</accession>
<keyword evidence="3" id="KW-0998">Cell outer membrane</keyword>
<keyword evidence="5" id="KW-0812">Transmembrane</keyword>
<sequence length="249" mass="26877">MAFPALAVGKQQLLPLAALLLLVSVTVLTGISLLIQQPAIETDLLQRTRQALAKAGLPTNIVHFSGRDGVLSGTIASDADVAQLQSVVSSVYGVRDVEVRLVPVKTEAAQPMTEVSATLPSAPNDKLYSPSRKYPIEQIDLNVLQFEYARAELDADGISVLHKVIEILRQHPSMVIEVSAHTDNDGTALGNLTVSQARAEEVRNYLLSQGVATQQVVAQGYGSTRPVADRNHIEESAKNRRIDITVLKE</sequence>
<evidence type="ECO:0000259" key="6">
    <source>
        <dbReference type="PROSITE" id="PS51123"/>
    </source>
</evidence>
<dbReference type="EMBL" id="CP133218">
    <property type="protein sequence ID" value="WML92381.1"/>
    <property type="molecule type" value="Genomic_DNA"/>
</dbReference>
<evidence type="ECO:0000256" key="4">
    <source>
        <dbReference type="PROSITE-ProRule" id="PRU00473"/>
    </source>
</evidence>
<proteinExistence type="predicted"/>
<dbReference type="PRINTS" id="PR01023">
    <property type="entry name" value="NAFLGMOTY"/>
</dbReference>
<organism evidence="7 8">
    <name type="scientific">Thiothrix lacustris</name>
    <dbReference type="NCBI Taxonomy" id="525917"/>
    <lineage>
        <taxon>Bacteria</taxon>
        <taxon>Pseudomonadati</taxon>
        <taxon>Pseudomonadota</taxon>
        <taxon>Gammaproteobacteria</taxon>
        <taxon>Thiotrichales</taxon>
        <taxon>Thiotrichaceae</taxon>
        <taxon>Thiothrix</taxon>
    </lineage>
</organism>
<evidence type="ECO:0000256" key="5">
    <source>
        <dbReference type="SAM" id="Phobius"/>
    </source>
</evidence>
<evidence type="ECO:0000313" key="8">
    <source>
        <dbReference type="Proteomes" id="UP001236657"/>
    </source>
</evidence>
<protein>
    <submittedName>
        <fullName evidence="7">OmpA family protein</fullName>
    </submittedName>
</protein>
<reference evidence="7 8" key="1">
    <citation type="submission" date="2023-08" db="EMBL/GenBank/DDBJ databases">
        <title>New molecular markers tilS and rpoB for phylogenetic and monitoring studies of the genus Thiothrix biodiversity.</title>
        <authorList>
            <person name="Ravin N.V."/>
            <person name="Smolyakov D."/>
            <person name="Markov N.D."/>
            <person name="Beletsky A.V."/>
            <person name="Mardanov A.V."/>
            <person name="Rudenko T.S."/>
            <person name="Grabovich M.Y."/>
        </authorList>
    </citation>
    <scope>NUCLEOTIDE SEQUENCE [LARGE SCALE GENOMIC DNA]</scope>
    <source>
        <strain evidence="7 8">MK1</strain>
    </source>
</reference>
<dbReference type="Gene3D" id="3.30.1330.60">
    <property type="entry name" value="OmpA-like domain"/>
    <property type="match status" value="1"/>
</dbReference>
<dbReference type="SUPFAM" id="SSF103088">
    <property type="entry name" value="OmpA-like"/>
    <property type="match status" value="1"/>
</dbReference>
<gene>
    <name evidence="7" type="ORF">RCF98_08570</name>
</gene>
<dbReference type="PANTHER" id="PTHR30329">
    <property type="entry name" value="STATOR ELEMENT OF FLAGELLAR MOTOR COMPLEX"/>
    <property type="match status" value="1"/>
</dbReference>
<dbReference type="Proteomes" id="UP001236657">
    <property type="component" value="Chromosome"/>
</dbReference>
<evidence type="ECO:0000256" key="1">
    <source>
        <dbReference type="ARBA" id="ARBA00004442"/>
    </source>
</evidence>